<dbReference type="AlphaFoldDB" id="A0A7S9HEM0"/>
<name>A0A7S9HEM0_9ALTE</name>
<gene>
    <name evidence="1" type="ORF">IT774_06685</name>
</gene>
<accession>A0A7S9HEM0</accession>
<dbReference type="RefSeq" id="WP_195811886.1">
    <property type="nucleotide sequence ID" value="NZ_CP064795.1"/>
</dbReference>
<proteinExistence type="predicted"/>
<evidence type="ECO:0000313" key="2">
    <source>
        <dbReference type="Proteomes" id="UP000595095"/>
    </source>
</evidence>
<dbReference type="Proteomes" id="UP000595095">
    <property type="component" value="Chromosome"/>
</dbReference>
<reference evidence="1 2" key="1">
    <citation type="submission" date="2020-11" db="EMBL/GenBank/DDBJ databases">
        <title>Complete genome sequence for Salinimonas sp. strain G2-b.</title>
        <authorList>
            <person name="Park S.-J."/>
        </authorList>
    </citation>
    <scope>NUCLEOTIDE SEQUENCE [LARGE SCALE GENOMIC DNA]</scope>
    <source>
        <strain evidence="1 2">G2-b</strain>
    </source>
</reference>
<protein>
    <submittedName>
        <fullName evidence="1">Uncharacterized protein</fullName>
    </submittedName>
</protein>
<keyword evidence="2" id="KW-1185">Reference proteome</keyword>
<dbReference type="KEGG" id="smaa:IT774_06685"/>
<evidence type="ECO:0000313" key="1">
    <source>
        <dbReference type="EMBL" id="QPG06811.1"/>
    </source>
</evidence>
<dbReference type="EMBL" id="CP064795">
    <property type="protein sequence ID" value="QPG06811.1"/>
    <property type="molecule type" value="Genomic_DNA"/>
</dbReference>
<organism evidence="1 2">
    <name type="scientific">Salinimonas marina</name>
    <dbReference type="NCBI Taxonomy" id="2785918"/>
    <lineage>
        <taxon>Bacteria</taxon>
        <taxon>Pseudomonadati</taxon>
        <taxon>Pseudomonadota</taxon>
        <taxon>Gammaproteobacteria</taxon>
        <taxon>Alteromonadales</taxon>
        <taxon>Alteromonadaceae</taxon>
        <taxon>Alteromonas/Salinimonas group</taxon>
        <taxon>Salinimonas</taxon>
    </lineage>
</organism>
<sequence>MKSNEFLALCEQRVLKLYRLQKEGRASAADKATVDGFLQAGVALQAVSDSQIRDMVEALHQQVFGQTRAQRHSRQAYFAKMKENDPERYFEEPAIKRRR</sequence>